<name>A0A836P173_XANVA</name>
<comment type="caution">
    <text evidence="1">The sequence shown here is derived from an EMBL/GenBank/DDBJ whole genome shotgun (WGS) entry which is preliminary data.</text>
</comment>
<proteinExistence type="predicted"/>
<evidence type="ECO:0000313" key="1">
    <source>
        <dbReference type="EMBL" id="KFA01226.1"/>
    </source>
</evidence>
<organism evidence="1">
    <name type="scientific">Xanthomonas vasicola pv. vasculorum NCPPB 890</name>
    <dbReference type="NCBI Taxonomy" id="1184265"/>
    <lineage>
        <taxon>Bacteria</taxon>
        <taxon>Pseudomonadati</taxon>
        <taxon>Pseudomonadota</taxon>
        <taxon>Gammaproteobacteria</taxon>
        <taxon>Lysobacterales</taxon>
        <taxon>Lysobacteraceae</taxon>
        <taxon>Xanthomonas</taxon>
    </lineage>
</organism>
<sequence length="341" mass="37478">MAEAARDGMELFLEAHPRYDPLTDCGRVRSLKNMLTTLRMVTRLPYPGGEDHGARLRACFKLVNRAGKLPESERAEALMALLEHINQLPGQPTLPTLSRLTEQLGILPIEQREAYLTKVLQAAQAVHDQVAQPDAVQGEDAALGVLSAESRLLQIAYIRNFIPSSMLLRAVANLAAGQPGPPAQVEATLLHEVTAGLQITGWFMARHKYVVEACASLANGRDVLNHMVDLSVTLPDPQMRWNSFSALANASSLFSRRKDTAFLLVRLANVLPQQPEAERYQGGELLLLEALQLDRRRFKAVCAAVRAQADAIPERSADFIAMCARTTALAGSRPASSWRCW</sequence>
<protein>
    <submittedName>
        <fullName evidence="1">Uncharacterized protein</fullName>
    </submittedName>
</protein>
<gene>
    <name evidence="1" type="ORF">A11K_0117210</name>
</gene>
<reference evidence="1" key="1">
    <citation type="submission" date="2012-05" db="EMBL/GenBank/DDBJ databases">
        <authorList>
            <person name="Studholme D.J."/>
            <person name="Wasukira A."/>
            <person name="Grant M."/>
        </authorList>
    </citation>
    <scope>NUCLEOTIDE SEQUENCE [LARGE SCALE GENOMIC DNA]</scope>
    <source>
        <strain evidence="1">NCPPB 890</strain>
    </source>
</reference>
<dbReference type="AlphaFoldDB" id="A0A836P173"/>
<accession>A0A836P173</accession>
<dbReference type="EMBL" id="AKBN01001038">
    <property type="protein sequence ID" value="KFA01226.1"/>
    <property type="molecule type" value="Genomic_DNA"/>
</dbReference>